<comment type="caution">
    <text evidence="3">The sequence shown here is derived from an EMBL/GenBank/DDBJ whole genome shotgun (WGS) entry which is preliminary data.</text>
</comment>
<evidence type="ECO:0000313" key="3">
    <source>
        <dbReference type="EMBL" id="KAE8244133.1"/>
    </source>
</evidence>
<accession>A0A8T8SNB6</accession>
<feature type="region of interest" description="Disordered" evidence="1">
    <location>
        <begin position="65"/>
        <end position="109"/>
    </location>
</feature>
<evidence type="ECO:0000256" key="1">
    <source>
        <dbReference type="SAM" id="MobiDB-lite"/>
    </source>
</evidence>
<feature type="domain" description="VPS8-like TPR-like repeats" evidence="2">
    <location>
        <begin position="3"/>
        <end position="42"/>
    </location>
</feature>
<dbReference type="EMBL" id="LWDF02000706">
    <property type="protein sequence ID" value="KAE8244133.1"/>
    <property type="molecule type" value="Genomic_DNA"/>
</dbReference>
<feature type="non-terminal residue" evidence="3">
    <location>
        <position position="109"/>
    </location>
</feature>
<protein>
    <recommendedName>
        <fullName evidence="2">VPS8-like TPR-like repeats domain-containing protein</fullName>
    </recommendedName>
</protein>
<keyword evidence="4" id="KW-1185">Reference proteome</keyword>
<evidence type="ECO:0000313" key="4">
    <source>
        <dbReference type="Proteomes" id="UP000077521"/>
    </source>
</evidence>
<reference evidence="3" key="1">
    <citation type="submission" date="2016-04" db="EMBL/GenBank/DDBJ databases">
        <authorList>
            <person name="Nguyen H.D."/>
            <person name="Samba Siva P."/>
            <person name="Cullis J."/>
            <person name="Levesque C.A."/>
            <person name="Hambleton S."/>
        </authorList>
    </citation>
    <scope>NUCLEOTIDE SEQUENCE</scope>
    <source>
        <strain evidence="3">DAOMC 236416</strain>
    </source>
</reference>
<feature type="compositionally biased region" description="Polar residues" evidence="1">
    <location>
        <begin position="93"/>
        <end position="109"/>
    </location>
</feature>
<dbReference type="Proteomes" id="UP000077521">
    <property type="component" value="Unassembled WGS sequence"/>
</dbReference>
<dbReference type="Pfam" id="PF25066">
    <property type="entry name" value="TPR_VPS8_2"/>
    <property type="match status" value="1"/>
</dbReference>
<proteinExistence type="predicted"/>
<name>A0A8T8SNB6_9BASI</name>
<dbReference type="InterPro" id="IPR059070">
    <property type="entry name" value="TPR_VPS8_2"/>
</dbReference>
<dbReference type="AlphaFoldDB" id="A0A8T8SNB6"/>
<organism evidence="3 4">
    <name type="scientific">Tilletia indica</name>
    <dbReference type="NCBI Taxonomy" id="43049"/>
    <lineage>
        <taxon>Eukaryota</taxon>
        <taxon>Fungi</taxon>
        <taxon>Dikarya</taxon>
        <taxon>Basidiomycota</taxon>
        <taxon>Ustilaginomycotina</taxon>
        <taxon>Exobasidiomycetes</taxon>
        <taxon>Tilletiales</taxon>
        <taxon>Tilletiaceae</taxon>
        <taxon>Tilletia</taxon>
    </lineage>
</organism>
<reference evidence="3" key="2">
    <citation type="journal article" date="2019" name="IMA Fungus">
        <title>Genome sequencing and comparison of five Tilletia species to identify candidate genes for the detection of regulated species infecting wheat.</title>
        <authorList>
            <person name="Nguyen H.D.T."/>
            <person name="Sultana T."/>
            <person name="Kesanakurti P."/>
            <person name="Hambleton S."/>
        </authorList>
    </citation>
    <scope>NUCLEOTIDE SEQUENCE</scope>
    <source>
        <strain evidence="3">DAOMC 236416</strain>
    </source>
</reference>
<sequence>MYREVKLFLDGMTSAYRLRIELLGMANRLFDRDLFGDLDRLAAKHVRGWHAEVQASDTQPADLFAPDTAALGLPPEEEDEDRGRFRDGEGASAHSSWDLPNSSFRLFPV</sequence>
<evidence type="ECO:0000259" key="2">
    <source>
        <dbReference type="Pfam" id="PF25066"/>
    </source>
</evidence>
<gene>
    <name evidence="3" type="ORF">A4X13_0g6803</name>
</gene>